<dbReference type="InterPro" id="IPR036291">
    <property type="entry name" value="NAD(P)-bd_dom_sf"/>
</dbReference>
<keyword evidence="4 7" id="KW-0560">Oxidoreductase</keyword>
<dbReference type="PRINTS" id="PR00086">
    <property type="entry name" value="LLDHDRGNASE"/>
</dbReference>
<dbReference type="InterPro" id="IPR022383">
    <property type="entry name" value="Lactate/malate_DH_C"/>
</dbReference>
<dbReference type="EMBL" id="JADIMY010000008">
    <property type="protein sequence ID" value="MBO8427021.1"/>
    <property type="molecule type" value="Genomic_DNA"/>
</dbReference>
<evidence type="ECO:0000256" key="2">
    <source>
        <dbReference type="ARBA" id="ARBA00006054"/>
    </source>
</evidence>
<feature type="binding site" evidence="7">
    <location>
        <position position="82"/>
    </location>
    <ligand>
        <name>substrate</name>
    </ligand>
</feature>
<dbReference type="Proteomes" id="UP000823613">
    <property type="component" value="Unassembled WGS sequence"/>
</dbReference>
<feature type="binding site" evidence="7">
    <location>
        <begin position="149"/>
        <end position="152"/>
    </location>
    <ligand>
        <name>substrate</name>
    </ligand>
</feature>
<keyword evidence="7" id="KW-0963">Cytoplasm</keyword>
<feature type="binding site" evidence="7 9">
    <location>
        <begin position="119"/>
        <end position="121"/>
    </location>
    <ligand>
        <name>NAD(+)</name>
        <dbReference type="ChEBI" id="CHEBI:57540"/>
    </ligand>
</feature>
<feature type="binding site" evidence="7">
    <location>
        <position position="14"/>
    </location>
    <ligand>
        <name>NAD(+)</name>
        <dbReference type="ChEBI" id="CHEBI:57540"/>
    </ligand>
</feature>
<comment type="similarity">
    <text evidence="2 7">Belongs to the LDH/MDH superfamily. LDH family.</text>
</comment>
<dbReference type="PANTHER" id="PTHR43128:SF16">
    <property type="entry name" value="L-LACTATE DEHYDROGENASE"/>
    <property type="match status" value="1"/>
</dbReference>
<feature type="binding site" evidence="7">
    <location>
        <begin position="79"/>
        <end position="80"/>
    </location>
    <ligand>
        <name>NAD(+)</name>
        <dbReference type="ChEBI" id="CHEBI:57540"/>
    </ligand>
</feature>
<dbReference type="InterPro" id="IPR011304">
    <property type="entry name" value="L-lactate_DH"/>
</dbReference>
<comment type="function">
    <text evidence="7">Catalyzes the conversion of lactate to pyruvate.</text>
</comment>
<feature type="domain" description="Lactate/malate dehydrogenase C-terminal" evidence="11">
    <location>
        <begin position="146"/>
        <end position="312"/>
    </location>
</feature>
<comment type="catalytic activity">
    <reaction evidence="6 7">
        <text>(S)-lactate + NAD(+) = pyruvate + NADH + H(+)</text>
        <dbReference type="Rhea" id="RHEA:23444"/>
        <dbReference type="ChEBI" id="CHEBI:15361"/>
        <dbReference type="ChEBI" id="CHEBI:15378"/>
        <dbReference type="ChEBI" id="CHEBI:16651"/>
        <dbReference type="ChEBI" id="CHEBI:57540"/>
        <dbReference type="ChEBI" id="CHEBI:57945"/>
        <dbReference type="EC" id="1.1.1.27"/>
    </reaction>
</comment>
<comment type="subcellular location">
    <subcellularLocation>
        <location evidence="7">Cytoplasm</location>
    </subcellularLocation>
</comment>
<evidence type="ECO:0000256" key="4">
    <source>
        <dbReference type="ARBA" id="ARBA00023002"/>
    </source>
</evidence>
<dbReference type="InterPro" id="IPR015955">
    <property type="entry name" value="Lactate_DH/Glyco_Ohase_4_C"/>
</dbReference>
<reference evidence="12" key="2">
    <citation type="journal article" date="2021" name="PeerJ">
        <title>Extensive microbial diversity within the chicken gut microbiome revealed by metagenomics and culture.</title>
        <authorList>
            <person name="Gilroy R."/>
            <person name="Ravi A."/>
            <person name="Getino M."/>
            <person name="Pursley I."/>
            <person name="Horton D.L."/>
            <person name="Alikhan N.F."/>
            <person name="Baker D."/>
            <person name="Gharbi K."/>
            <person name="Hall N."/>
            <person name="Watson M."/>
            <person name="Adriaenssens E.M."/>
            <person name="Foster-Nyarko E."/>
            <person name="Jarju S."/>
            <person name="Secka A."/>
            <person name="Antonio M."/>
            <person name="Oren A."/>
            <person name="Chaudhuri R.R."/>
            <person name="La Ragione R."/>
            <person name="Hildebrand F."/>
            <person name="Pallen M.J."/>
        </authorList>
    </citation>
    <scope>NUCLEOTIDE SEQUENCE</scope>
    <source>
        <strain evidence="12">11159</strain>
    </source>
</reference>
<keyword evidence="7" id="KW-0021">Allosteric enzyme</keyword>
<dbReference type="InterPro" id="IPR001557">
    <property type="entry name" value="L-lactate/malate_DH"/>
</dbReference>
<feature type="active site" description="Proton acceptor" evidence="7 8">
    <location>
        <position position="176"/>
    </location>
</feature>
<evidence type="ECO:0000256" key="8">
    <source>
        <dbReference type="PIRSR" id="PIRSR000102-1"/>
    </source>
</evidence>
<accession>A0A9D9DI98</accession>
<dbReference type="Pfam" id="PF02866">
    <property type="entry name" value="Ldh_1_C"/>
    <property type="match status" value="1"/>
</dbReference>
<feature type="binding site" evidence="9">
    <location>
        <position position="95"/>
    </location>
    <ligand>
        <name>NAD(+)</name>
        <dbReference type="ChEBI" id="CHEBI:57540"/>
    </ligand>
</feature>
<feature type="binding site" evidence="7 9">
    <location>
        <position position="35"/>
    </location>
    <ligand>
        <name>NAD(+)</name>
        <dbReference type="ChEBI" id="CHEBI:57540"/>
    </ligand>
</feature>
<organism evidence="12 13">
    <name type="scientific">Candidatus Onthovivens merdipullorum</name>
    <dbReference type="NCBI Taxonomy" id="2840889"/>
    <lineage>
        <taxon>Bacteria</taxon>
        <taxon>Bacillati</taxon>
        <taxon>Bacillota</taxon>
        <taxon>Bacilli</taxon>
        <taxon>Bacillales</taxon>
        <taxon>Candidatus Onthovivens</taxon>
    </lineage>
</organism>
<feature type="binding site" evidence="7">
    <location>
        <position position="101"/>
    </location>
    <ligand>
        <name>NAD(+)</name>
        <dbReference type="ChEBI" id="CHEBI:57540"/>
    </ligand>
</feature>
<evidence type="ECO:0000313" key="12">
    <source>
        <dbReference type="EMBL" id="MBO8427021.1"/>
    </source>
</evidence>
<dbReference type="HAMAP" id="MF_00488">
    <property type="entry name" value="Lactate_dehydrog"/>
    <property type="match status" value="1"/>
</dbReference>
<feature type="binding site" evidence="7">
    <location>
        <position position="169"/>
    </location>
    <ligand>
        <name>beta-D-fructose 1,6-bisphosphate</name>
        <dbReference type="ChEBI" id="CHEBI:32966"/>
        <note>allosteric activator</note>
    </ligand>
</feature>
<dbReference type="PIRSF" id="PIRSF000102">
    <property type="entry name" value="Lac_mal_DH"/>
    <property type="match status" value="1"/>
</dbReference>
<dbReference type="GO" id="GO:0006096">
    <property type="term" value="P:glycolytic process"/>
    <property type="evidence" value="ECO:0007669"/>
    <property type="project" value="UniProtKB-UniRule"/>
</dbReference>
<feature type="modified residue" description="Phosphotyrosine" evidence="7">
    <location>
        <position position="221"/>
    </location>
</feature>
<feature type="binding site" evidence="7">
    <location>
        <position position="65"/>
    </location>
    <ligand>
        <name>NAD(+)</name>
        <dbReference type="ChEBI" id="CHEBI:57540"/>
    </ligand>
</feature>
<evidence type="ECO:0000256" key="6">
    <source>
        <dbReference type="ARBA" id="ARBA00049258"/>
    </source>
</evidence>
<dbReference type="Pfam" id="PF00056">
    <property type="entry name" value="Ldh_1_N"/>
    <property type="match status" value="1"/>
</dbReference>
<feature type="binding site" evidence="7">
    <location>
        <position position="144"/>
    </location>
    <ligand>
        <name>NAD(+)</name>
        <dbReference type="ChEBI" id="CHEBI:57540"/>
    </ligand>
</feature>
<dbReference type="PROSITE" id="PS00064">
    <property type="entry name" value="L_LDH"/>
    <property type="match status" value="1"/>
</dbReference>
<dbReference type="PANTHER" id="PTHR43128">
    <property type="entry name" value="L-2-HYDROXYCARBOXYLATE DEHYDROGENASE (NAD(P)(+))"/>
    <property type="match status" value="1"/>
</dbReference>
<dbReference type="Gene3D" id="3.40.50.720">
    <property type="entry name" value="NAD(P)-binding Rossmann-like Domain"/>
    <property type="match status" value="1"/>
</dbReference>
<evidence type="ECO:0000313" key="13">
    <source>
        <dbReference type="Proteomes" id="UP000823613"/>
    </source>
</evidence>
<feature type="binding site" evidence="7">
    <location>
        <begin position="121"/>
        <end position="124"/>
    </location>
    <ligand>
        <name>substrate</name>
    </ligand>
</feature>
<comment type="subunit">
    <text evidence="7">Homotetramer.</text>
</comment>
<sequence length="315" mass="35495">MNKRKVAIIGDGFVGSSIAYTLFLKDYINEIDIIDINKEKVEGDVLDMLHAISFTSFKKVKAATYKDIKDAHVLIITAGANQKEGETRINLLKRNIKVFDSILEEVKPYINDEMIILIVTNPVDILSYYTYKKLGIDSSRVIGSGTVLDTARLRYLISNHIKIDTKNIHTFVIGEHGDSEVCAFSVSSVSGIPLRKYLKDNDIDVDKELLKLSKDTKNAAYEIIKKKGSTYYAIALSVERIVSTILNNTNSILTLSTYIESEFNDQIKDIYLSLPVIVNSKGIIKIIHPNYEYEEVLKLIESANTLKKTFNELSI</sequence>
<dbReference type="NCBIfam" id="NF000824">
    <property type="entry name" value="PRK00066.1"/>
    <property type="match status" value="1"/>
</dbReference>
<evidence type="ECO:0000256" key="7">
    <source>
        <dbReference type="HAMAP-Rule" id="MF_00488"/>
    </source>
</evidence>
<proteinExistence type="inferred from homology"/>
<dbReference type="InterPro" id="IPR001236">
    <property type="entry name" value="Lactate/malate_DH_N"/>
</dbReference>
<evidence type="ECO:0000256" key="5">
    <source>
        <dbReference type="ARBA" id="ARBA00023027"/>
    </source>
</evidence>
<name>A0A9D9DI98_9BACL</name>
<feature type="domain" description="Lactate/malate dehydrogenase N-terminal" evidence="10">
    <location>
        <begin position="5"/>
        <end position="143"/>
    </location>
</feature>
<keyword evidence="7" id="KW-0597">Phosphoprotein</keyword>
<dbReference type="NCBIfam" id="TIGR01771">
    <property type="entry name" value="L-LDH-NAD"/>
    <property type="match status" value="1"/>
</dbReference>
<comment type="pathway">
    <text evidence="1 7">Fermentation; pyruvate fermentation to lactate; (S)-lactate from pyruvate: step 1/1.</text>
</comment>
<reference evidence="12" key="1">
    <citation type="submission" date="2020-10" db="EMBL/GenBank/DDBJ databases">
        <authorList>
            <person name="Gilroy R."/>
        </authorList>
    </citation>
    <scope>NUCLEOTIDE SEQUENCE</scope>
    <source>
        <strain evidence="12">11159</strain>
    </source>
</reference>
<comment type="caution">
    <text evidence="12">The sequence shown here is derived from an EMBL/GenBank/DDBJ whole genome shotgun (WGS) entry which is preliminary data.</text>
</comment>
<evidence type="ECO:0000256" key="3">
    <source>
        <dbReference type="ARBA" id="ARBA00012967"/>
    </source>
</evidence>
<feature type="binding site" evidence="7">
    <location>
        <position position="40"/>
    </location>
    <ligand>
        <name>NAD(+)</name>
        <dbReference type="ChEBI" id="CHEBI:57540"/>
    </ligand>
</feature>
<feature type="binding site" evidence="9">
    <location>
        <begin position="10"/>
        <end position="15"/>
    </location>
    <ligand>
        <name>NAD(+)</name>
        <dbReference type="ChEBI" id="CHEBI:57540"/>
    </ligand>
</feature>
<dbReference type="Gene3D" id="3.90.110.10">
    <property type="entry name" value="Lactate dehydrogenase/glycoside hydrolase, family 4, C-terminal"/>
    <property type="match status" value="1"/>
</dbReference>
<dbReference type="AlphaFoldDB" id="A0A9D9DI98"/>
<feature type="binding site" evidence="7">
    <location>
        <position position="230"/>
    </location>
    <ligand>
        <name>substrate</name>
    </ligand>
</feature>
<dbReference type="EC" id="1.1.1.27" evidence="3 7"/>
<dbReference type="GO" id="GO:0004459">
    <property type="term" value="F:L-lactate dehydrogenase (NAD+) activity"/>
    <property type="evidence" value="ECO:0007669"/>
    <property type="project" value="UniProtKB-UniRule"/>
</dbReference>
<comment type="activity regulation">
    <text evidence="7">Allosterically activated by fructose 1,6-bisphosphate (FBP).</text>
</comment>
<gene>
    <name evidence="7" type="primary">ldh</name>
    <name evidence="12" type="ORF">IAC58_00455</name>
</gene>
<evidence type="ECO:0000259" key="10">
    <source>
        <dbReference type="Pfam" id="PF00056"/>
    </source>
</evidence>
<dbReference type="SUPFAM" id="SSF56327">
    <property type="entry name" value="LDH C-terminal domain-like"/>
    <property type="match status" value="1"/>
</dbReference>
<dbReference type="InterPro" id="IPR018177">
    <property type="entry name" value="L-lactate_DH_AS"/>
</dbReference>
<keyword evidence="5 7" id="KW-0520">NAD</keyword>
<dbReference type="GO" id="GO:0006089">
    <property type="term" value="P:lactate metabolic process"/>
    <property type="evidence" value="ECO:0007669"/>
    <property type="project" value="TreeGrafter"/>
</dbReference>
<evidence type="ECO:0000256" key="9">
    <source>
        <dbReference type="PIRSR" id="PIRSR000102-3"/>
    </source>
</evidence>
<dbReference type="GO" id="GO:0005737">
    <property type="term" value="C:cytoplasm"/>
    <property type="evidence" value="ECO:0007669"/>
    <property type="project" value="UniProtKB-SubCell"/>
</dbReference>
<evidence type="ECO:0000259" key="11">
    <source>
        <dbReference type="Pfam" id="PF02866"/>
    </source>
</evidence>
<evidence type="ECO:0000256" key="1">
    <source>
        <dbReference type="ARBA" id="ARBA00004843"/>
    </source>
</evidence>
<feature type="binding site" evidence="7">
    <location>
        <position position="88"/>
    </location>
    <ligand>
        <name>substrate</name>
    </ligand>
</feature>
<feature type="binding site" evidence="7">
    <location>
        <position position="154"/>
    </location>
    <ligand>
        <name>beta-D-fructose 1,6-bisphosphate</name>
        <dbReference type="ChEBI" id="CHEBI:32966"/>
        <note>allosteric activator</note>
    </ligand>
</feature>
<dbReference type="SUPFAM" id="SSF51735">
    <property type="entry name" value="NAD(P)-binding Rossmann-fold domains"/>
    <property type="match status" value="1"/>
</dbReference>
<protein>
    <recommendedName>
        <fullName evidence="3 7">L-lactate dehydrogenase</fullName>
        <shortName evidence="7">L-LDH</shortName>
        <ecNumber evidence="3 7">1.1.1.27</ecNumber>
    </recommendedName>
</protein>